<feature type="signal peptide" evidence="1">
    <location>
        <begin position="1"/>
        <end position="23"/>
    </location>
</feature>
<gene>
    <name evidence="2" type="ORF">ABT56_12505</name>
</gene>
<keyword evidence="1" id="KW-0732">Signal</keyword>
<evidence type="ECO:0000313" key="2">
    <source>
        <dbReference type="EMBL" id="KLV05198.1"/>
    </source>
</evidence>
<dbReference type="RefSeq" id="WP_047879213.1">
    <property type="nucleotide sequence ID" value="NZ_LDOT01000015.1"/>
</dbReference>
<sequence length="306" mass="34244">MNIRTLSGAFCVLLSTFASGISAQPQTEGAYTLKDIYGGFLLNKEVAATLMLCKENDNEKCYYVTLNHSALLDVVSGIDITNIKDNNKNFVASSYLQNKSYTLSKDNDSALKIAVIEQSLDSLKIEVSAKLAASKKDTNDTVNYIQLSPNIITLPQKDLHHLKSLLGISLNGGENKYQELSDCDFASKLYDEVQPLMHTAGFIATFSVGPSTYYDWRKKTFKPKYKALRGIYDPINYQHNRTISRLVYDDYLVALGTLVSGLENKAKYDINSTYDIEATIKKAEKKYTSVCNSNKELTLSKFDDIY</sequence>
<reference evidence="2 3" key="1">
    <citation type="submission" date="2015-05" db="EMBL/GenBank/DDBJ databases">
        <title>Photobacterium galathea sp. nov.</title>
        <authorList>
            <person name="Machado H."/>
            <person name="Gram L."/>
        </authorList>
    </citation>
    <scope>NUCLEOTIDE SEQUENCE [LARGE SCALE GENOMIC DNA]</scope>
    <source>
        <strain evidence="2 3">CGMCC 1.12159</strain>
    </source>
</reference>
<name>A0A0J1H043_9GAMM</name>
<feature type="chain" id="PRO_5005252222" evidence="1">
    <location>
        <begin position="24"/>
        <end position="306"/>
    </location>
</feature>
<organism evidence="2 3">
    <name type="scientific">Photobacterium aquae</name>
    <dbReference type="NCBI Taxonomy" id="1195763"/>
    <lineage>
        <taxon>Bacteria</taxon>
        <taxon>Pseudomonadati</taxon>
        <taxon>Pseudomonadota</taxon>
        <taxon>Gammaproteobacteria</taxon>
        <taxon>Vibrionales</taxon>
        <taxon>Vibrionaceae</taxon>
        <taxon>Photobacterium</taxon>
    </lineage>
</organism>
<dbReference type="PATRIC" id="fig|1195763.3.peg.2641"/>
<evidence type="ECO:0000256" key="1">
    <source>
        <dbReference type="SAM" id="SignalP"/>
    </source>
</evidence>
<dbReference type="EMBL" id="LDOT01000015">
    <property type="protein sequence ID" value="KLV05198.1"/>
    <property type="molecule type" value="Genomic_DNA"/>
</dbReference>
<protein>
    <submittedName>
        <fullName evidence="2">Uncharacterized protein</fullName>
    </submittedName>
</protein>
<keyword evidence="3" id="KW-1185">Reference proteome</keyword>
<proteinExistence type="predicted"/>
<dbReference type="Proteomes" id="UP000036097">
    <property type="component" value="Unassembled WGS sequence"/>
</dbReference>
<comment type="caution">
    <text evidence="2">The sequence shown here is derived from an EMBL/GenBank/DDBJ whole genome shotgun (WGS) entry which is preliminary data.</text>
</comment>
<accession>A0A0J1H043</accession>
<evidence type="ECO:0000313" key="3">
    <source>
        <dbReference type="Proteomes" id="UP000036097"/>
    </source>
</evidence>
<dbReference type="AlphaFoldDB" id="A0A0J1H043"/>